<dbReference type="EMBL" id="BAAAGG010000001">
    <property type="protein sequence ID" value="GAA0751192.1"/>
    <property type="molecule type" value="Genomic_DNA"/>
</dbReference>
<evidence type="ECO:0000256" key="6">
    <source>
        <dbReference type="ARBA" id="ARBA00023033"/>
    </source>
</evidence>
<dbReference type="InterPro" id="IPR002401">
    <property type="entry name" value="Cyt_P450_E_grp-I"/>
</dbReference>
<sequence>MSDLKQLPEVPSIDFFTHAGGILKNPLPFHQKNFEKLGDTFRLNLGFGNSVVFSRDPEFAIYALRDNQKNFKKTEIQTKDLAKYVGHGLLTSDGDEWKFQRKLIQPAFHRKNLYTLLDFMVEAIDKELDRIEVDKTIDIFPIFNDLAFKVVVKSLFSDAINSEEIARLQFITEETQKMLVKELRQPYKKWWFILSGQLKRNLGLSQDARDLLSGIIKRRRDSKQEGKDLLDMLMGLSYEDGSKMNEEQLIDEILILFIAGHETTSNALSFTIQLIGQKGKVQEKLFSEIKDLEERSLFEVLKESKYNQNVIEESMRLFPPVYFIDRQNIEEDSFKGFEIPKNTTLLFSVHQIHRNAKNWDNPSDFNPDRFAETRSVTDFYFPFGAGPRKCIGNNFAMYEITLALHQLLKKFKIEEVKPEIEIQPLISLKPKNAFVKFSKR</sequence>
<evidence type="ECO:0000256" key="2">
    <source>
        <dbReference type="ARBA" id="ARBA00022617"/>
    </source>
</evidence>
<keyword evidence="6 7" id="KW-0503">Monooxygenase</keyword>
<reference evidence="8 9" key="1">
    <citation type="journal article" date="2019" name="Int. J. Syst. Evol. Microbiol.">
        <title>The Global Catalogue of Microorganisms (GCM) 10K type strain sequencing project: providing services to taxonomists for standard genome sequencing and annotation.</title>
        <authorList>
            <consortium name="The Broad Institute Genomics Platform"/>
            <consortium name="The Broad Institute Genome Sequencing Center for Infectious Disease"/>
            <person name="Wu L."/>
            <person name="Ma J."/>
        </authorList>
    </citation>
    <scope>NUCLEOTIDE SEQUENCE [LARGE SCALE GENOMIC DNA]</scope>
    <source>
        <strain evidence="8 9">JCM 16231</strain>
    </source>
</reference>
<evidence type="ECO:0000313" key="9">
    <source>
        <dbReference type="Proteomes" id="UP001500185"/>
    </source>
</evidence>
<evidence type="ECO:0000256" key="3">
    <source>
        <dbReference type="ARBA" id="ARBA00022723"/>
    </source>
</evidence>
<evidence type="ECO:0000256" key="1">
    <source>
        <dbReference type="ARBA" id="ARBA00010617"/>
    </source>
</evidence>
<proteinExistence type="inferred from homology"/>
<dbReference type="InterPro" id="IPR001128">
    <property type="entry name" value="Cyt_P450"/>
</dbReference>
<comment type="similarity">
    <text evidence="1 7">Belongs to the cytochrome P450 family.</text>
</comment>
<evidence type="ECO:0000313" key="8">
    <source>
        <dbReference type="EMBL" id="GAA0751192.1"/>
    </source>
</evidence>
<keyword evidence="5 7" id="KW-0408">Iron</keyword>
<keyword evidence="3 7" id="KW-0479">Metal-binding</keyword>
<dbReference type="InterPro" id="IPR050196">
    <property type="entry name" value="Cytochrome_P450_Monoox"/>
</dbReference>
<dbReference type="Gene3D" id="1.10.630.10">
    <property type="entry name" value="Cytochrome P450"/>
    <property type="match status" value="1"/>
</dbReference>
<gene>
    <name evidence="8" type="ORF">GCM10009433_00950</name>
</gene>
<keyword evidence="4 7" id="KW-0560">Oxidoreductase</keyword>
<dbReference type="Proteomes" id="UP001500185">
    <property type="component" value="Unassembled WGS sequence"/>
</dbReference>
<keyword evidence="2 7" id="KW-0349">Heme</keyword>
<comment type="caution">
    <text evidence="8">The sequence shown here is derived from an EMBL/GenBank/DDBJ whole genome shotgun (WGS) entry which is preliminary data.</text>
</comment>
<dbReference type="PANTHER" id="PTHR24291">
    <property type="entry name" value="CYTOCHROME P450 FAMILY 4"/>
    <property type="match status" value="1"/>
</dbReference>
<protein>
    <submittedName>
        <fullName evidence="8">Cytochrome P450</fullName>
    </submittedName>
</protein>
<dbReference type="PANTHER" id="PTHR24291:SF50">
    <property type="entry name" value="BIFUNCTIONAL ALBAFLAVENONE MONOOXYGENASE_TERPENE SYNTHASE"/>
    <property type="match status" value="1"/>
</dbReference>
<dbReference type="PROSITE" id="PS00086">
    <property type="entry name" value="CYTOCHROME_P450"/>
    <property type="match status" value="1"/>
</dbReference>
<dbReference type="RefSeq" id="WP_224455335.1">
    <property type="nucleotide sequence ID" value="NZ_BAAAGG010000001.1"/>
</dbReference>
<evidence type="ECO:0000256" key="4">
    <source>
        <dbReference type="ARBA" id="ARBA00023002"/>
    </source>
</evidence>
<dbReference type="PRINTS" id="PR00463">
    <property type="entry name" value="EP450I"/>
</dbReference>
<dbReference type="PRINTS" id="PR00385">
    <property type="entry name" value="P450"/>
</dbReference>
<accession>A0ABN1K0G3</accession>
<keyword evidence="9" id="KW-1185">Reference proteome</keyword>
<evidence type="ECO:0000256" key="5">
    <source>
        <dbReference type="ARBA" id="ARBA00023004"/>
    </source>
</evidence>
<evidence type="ECO:0000256" key="7">
    <source>
        <dbReference type="RuleBase" id="RU000461"/>
    </source>
</evidence>
<dbReference type="InterPro" id="IPR017972">
    <property type="entry name" value="Cyt_P450_CS"/>
</dbReference>
<name>A0ABN1K0G3_9FLAO</name>
<dbReference type="Pfam" id="PF00067">
    <property type="entry name" value="p450"/>
    <property type="match status" value="1"/>
</dbReference>
<dbReference type="InterPro" id="IPR036396">
    <property type="entry name" value="Cyt_P450_sf"/>
</dbReference>
<organism evidence="8 9">
    <name type="scientific">Psychroflexus lacisalsi</name>
    <dbReference type="NCBI Taxonomy" id="503928"/>
    <lineage>
        <taxon>Bacteria</taxon>
        <taxon>Pseudomonadati</taxon>
        <taxon>Bacteroidota</taxon>
        <taxon>Flavobacteriia</taxon>
        <taxon>Flavobacteriales</taxon>
        <taxon>Flavobacteriaceae</taxon>
        <taxon>Psychroflexus</taxon>
    </lineage>
</organism>
<dbReference type="SUPFAM" id="SSF48264">
    <property type="entry name" value="Cytochrome P450"/>
    <property type="match status" value="1"/>
</dbReference>